<dbReference type="Proteomes" id="UP000223968">
    <property type="component" value="Unassembled WGS sequence"/>
</dbReference>
<evidence type="ECO:0000313" key="5">
    <source>
        <dbReference type="Proteomes" id="UP000223968"/>
    </source>
</evidence>
<dbReference type="AlphaFoldDB" id="A0A2B7XZB8"/>
<feature type="domain" description="N-acetyltransferase" evidence="3">
    <location>
        <begin position="208"/>
        <end position="367"/>
    </location>
</feature>
<evidence type="ECO:0000256" key="2">
    <source>
        <dbReference type="SAM" id="Phobius"/>
    </source>
</evidence>
<feature type="region of interest" description="Disordered" evidence="1">
    <location>
        <begin position="1"/>
        <end position="20"/>
    </location>
</feature>
<dbReference type="OrthoDB" id="5343688at2759"/>
<dbReference type="EMBL" id="PDNB01000038">
    <property type="protein sequence ID" value="PGH14123.1"/>
    <property type="molecule type" value="Genomic_DNA"/>
</dbReference>
<keyword evidence="2" id="KW-1133">Transmembrane helix</keyword>
<dbReference type="Gene3D" id="3.40.630.30">
    <property type="match status" value="1"/>
</dbReference>
<reference evidence="4 5" key="1">
    <citation type="submission" date="2017-10" db="EMBL/GenBank/DDBJ databases">
        <title>Comparative genomics in systemic dimorphic fungi from Ajellomycetaceae.</title>
        <authorList>
            <person name="Munoz J.F."/>
            <person name="Mcewen J.G."/>
            <person name="Clay O.K."/>
            <person name="Cuomo C.A."/>
        </authorList>
    </citation>
    <scope>NUCLEOTIDE SEQUENCE [LARGE SCALE GENOMIC DNA]</scope>
    <source>
        <strain evidence="4 5">UAMH5409</strain>
    </source>
</reference>
<gene>
    <name evidence="4" type="ORF">AJ79_03240</name>
</gene>
<proteinExistence type="predicted"/>
<dbReference type="SUPFAM" id="SSF55729">
    <property type="entry name" value="Acyl-CoA N-acyltransferases (Nat)"/>
    <property type="match status" value="1"/>
</dbReference>
<comment type="caution">
    <text evidence="4">The sequence shown here is derived from an EMBL/GenBank/DDBJ whole genome shotgun (WGS) entry which is preliminary data.</text>
</comment>
<evidence type="ECO:0000313" key="4">
    <source>
        <dbReference type="EMBL" id="PGH14123.1"/>
    </source>
</evidence>
<keyword evidence="2" id="KW-0812">Transmembrane</keyword>
<accession>A0A2B7XZB8</accession>
<dbReference type="GO" id="GO:0016747">
    <property type="term" value="F:acyltransferase activity, transferring groups other than amino-acyl groups"/>
    <property type="evidence" value="ECO:0007669"/>
    <property type="project" value="InterPro"/>
</dbReference>
<sequence>MMKRPARLRANSALHNPSSNTSMLSRVPLLHVNDLSLHSWDVSEHIPGLRIPLAFLSSLRTNLQISSSNEDLLPPSPLIPVTNTPDPLKPIPRISAETKIYSTLPSSNFNGLENECEKESDSQNFYPPPLTTFSATKEEDILSALSLVSESVAQQRQIAAKCIIFHPAVLAASIMTFLTIGKLLYTGSPSDLVLMLALWSACGLFAVLTIRYMVKGYTALAERVGNWSWLSESSVNGVSQRRDEILVTKFGDDIVAVLVLRIAKTVTNTGIPGMRPRSSRRKSSARWTGIIRAWSVKQSERHRGVGTRLLEEAVAYCRLRSLDGPVFADDHANAAQVLPGVFHGKFVEHDRWARRFLERVILEQKGR</sequence>
<keyword evidence="2" id="KW-0472">Membrane</keyword>
<feature type="transmembrane region" description="Helical" evidence="2">
    <location>
        <begin position="192"/>
        <end position="214"/>
    </location>
</feature>
<keyword evidence="5" id="KW-1185">Reference proteome</keyword>
<protein>
    <recommendedName>
        <fullName evidence="3">N-acetyltransferase domain-containing protein</fullName>
    </recommendedName>
</protein>
<organism evidence="4 5">
    <name type="scientific">Helicocarpus griseus UAMH5409</name>
    <dbReference type="NCBI Taxonomy" id="1447875"/>
    <lineage>
        <taxon>Eukaryota</taxon>
        <taxon>Fungi</taxon>
        <taxon>Dikarya</taxon>
        <taxon>Ascomycota</taxon>
        <taxon>Pezizomycotina</taxon>
        <taxon>Eurotiomycetes</taxon>
        <taxon>Eurotiomycetidae</taxon>
        <taxon>Onygenales</taxon>
        <taxon>Ajellomycetaceae</taxon>
        <taxon>Helicocarpus</taxon>
    </lineage>
</organism>
<dbReference type="InterPro" id="IPR000182">
    <property type="entry name" value="GNAT_dom"/>
</dbReference>
<feature type="transmembrane region" description="Helical" evidence="2">
    <location>
        <begin position="158"/>
        <end position="180"/>
    </location>
</feature>
<dbReference type="Pfam" id="PF00583">
    <property type="entry name" value="Acetyltransf_1"/>
    <property type="match status" value="1"/>
</dbReference>
<evidence type="ECO:0000259" key="3">
    <source>
        <dbReference type="PROSITE" id="PS51186"/>
    </source>
</evidence>
<dbReference type="CDD" id="cd04301">
    <property type="entry name" value="NAT_SF"/>
    <property type="match status" value="1"/>
</dbReference>
<dbReference type="PROSITE" id="PS51186">
    <property type="entry name" value="GNAT"/>
    <property type="match status" value="1"/>
</dbReference>
<dbReference type="InterPro" id="IPR016181">
    <property type="entry name" value="Acyl_CoA_acyltransferase"/>
</dbReference>
<evidence type="ECO:0000256" key="1">
    <source>
        <dbReference type="SAM" id="MobiDB-lite"/>
    </source>
</evidence>
<name>A0A2B7XZB8_9EURO</name>